<dbReference type="RefSeq" id="XP_028546908.1">
    <property type="nucleotide sequence ID" value="XM_028691107.1"/>
</dbReference>
<organism evidence="2 3">
    <name type="scientific">Plasmodium gonderi</name>
    <dbReference type="NCBI Taxonomy" id="77519"/>
    <lineage>
        <taxon>Eukaryota</taxon>
        <taxon>Sar</taxon>
        <taxon>Alveolata</taxon>
        <taxon>Apicomplexa</taxon>
        <taxon>Aconoidasida</taxon>
        <taxon>Haemosporida</taxon>
        <taxon>Plasmodiidae</taxon>
        <taxon>Plasmodium</taxon>
        <taxon>Plasmodium (Plasmodium)</taxon>
    </lineage>
</organism>
<reference evidence="3" key="1">
    <citation type="submission" date="2017-04" db="EMBL/GenBank/DDBJ databases">
        <title>Plasmodium gonderi genome.</title>
        <authorList>
            <person name="Arisue N."/>
            <person name="Honma H."/>
            <person name="Kawai S."/>
            <person name="Tougan T."/>
            <person name="Tanabe K."/>
            <person name="Horii T."/>
        </authorList>
    </citation>
    <scope>NUCLEOTIDE SEQUENCE [LARGE SCALE GENOMIC DNA]</scope>
    <source>
        <strain evidence="3">ATCC 30045</strain>
    </source>
</reference>
<evidence type="ECO:0000313" key="3">
    <source>
        <dbReference type="Proteomes" id="UP000195521"/>
    </source>
</evidence>
<sequence>MVNNNGAKAELYFKDIFPKCKDYYNSILHLGISKYIEDKVHKACNDFNSTFQPNHDVWYSFYQPCIKLGLYLHEVKNKNIYDRIPYCNFFIYELKREVKNKSPKIEKFDDVYEELLKLYNKDDVIIPNVCKEYVSLMNDPVYKIFKMFDELYGHFKDLNKEKYDKFSHVKLCAEKYQEFLEQDNKKYNNSFHEELDKFKEKFHKFLATEPKYKDNNELLNYFLMTPPKKEIKAETLLGDTKTTVKWTSTGVLFFAILIIIFILYNYSAYGSYLRLKKRKIKNLRNRKNKKHYELMNLFEGSQKNIIQNKHNILYNSVV</sequence>
<evidence type="ECO:0000313" key="2">
    <source>
        <dbReference type="EMBL" id="GAW84319.1"/>
    </source>
</evidence>
<keyword evidence="3" id="KW-1185">Reference proteome</keyword>
<name>A0A1Y1JPF2_PLAGO</name>
<dbReference type="Proteomes" id="UP000195521">
    <property type="component" value="Unassembled WGS sequence"/>
</dbReference>
<dbReference type="GeneID" id="39745127"/>
<feature type="transmembrane region" description="Helical" evidence="1">
    <location>
        <begin position="251"/>
        <end position="275"/>
    </location>
</feature>
<keyword evidence="1" id="KW-0472">Membrane</keyword>
<keyword evidence="1" id="KW-1133">Transmembrane helix</keyword>
<dbReference type="EMBL" id="BDQF01000233">
    <property type="protein sequence ID" value="GAW84319.1"/>
    <property type="molecule type" value="Genomic_DNA"/>
</dbReference>
<keyword evidence="1" id="KW-0812">Transmembrane</keyword>
<dbReference type="AlphaFoldDB" id="A0A1Y1JPF2"/>
<accession>A0A1Y1JPF2</accession>
<comment type="caution">
    <text evidence="2">The sequence shown here is derived from an EMBL/GenBank/DDBJ whole genome shotgun (WGS) entry which is preliminary data.</text>
</comment>
<gene>
    <name evidence="2" type="ORF">PGO_002300</name>
</gene>
<proteinExistence type="predicted"/>
<protein>
    <submittedName>
        <fullName evidence="2">Variable surface protein</fullName>
    </submittedName>
</protein>
<evidence type="ECO:0000256" key="1">
    <source>
        <dbReference type="SAM" id="Phobius"/>
    </source>
</evidence>
<dbReference type="OrthoDB" id="387682at2759"/>